<proteinExistence type="predicted"/>
<dbReference type="OrthoDB" id="7908985at2"/>
<evidence type="ECO:0000256" key="1">
    <source>
        <dbReference type="SAM" id="SignalP"/>
    </source>
</evidence>
<reference evidence="2 3" key="1">
    <citation type="submission" date="2017-03" db="EMBL/GenBank/DDBJ databases">
        <title>Foreign affairs: Plasmid Transfer between Roseobacters and Rhizobia.</title>
        <authorList>
            <person name="Bartling P."/>
            <person name="Bunk B."/>
            <person name="Overmann J."/>
            <person name="Brinkmann H."/>
            <person name="Petersen J."/>
        </authorList>
    </citation>
    <scope>NUCLEOTIDE SEQUENCE [LARGE SCALE GENOMIC DNA]</scope>
    <source>
        <strain evidence="2 3">MACL11</strain>
    </source>
</reference>
<sequence precursor="true">MKRLLVAALGLGLLAGCQSTQEANEFAVAQTALAGSKAMQREVSKECVNEMKVLGAEDIRMIAVLLDTTKSKALPLLCSRIVTAMANGDLTYQDYKAAQRGGLSPKVVRVMQGTN</sequence>
<feature type="chain" id="PRO_5010719285" description="Lipoprotein" evidence="1">
    <location>
        <begin position="23"/>
        <end position="115"/>
    </location>
</feature>
<dbReference type="AlphaFoldDB" id="A0A1U9Z0Z3"/>
<dbReference type="KEGG" id="mmed:Mame_01998"/>
<feature type="signal peptide" evidence="1">
    <location>
        <begin position="1"/>
        <end position="22"/>
    </location>
</feature>
<keyword evidence="3" id="KW-1185">Reference proteome</keyword>
<dbReference type="RefSeq" id="WP_018062794.1">
    <property type="nucleotide sequence ID" value="NZ_AQWH01000001.1"/>
</dbReference>
<dbReference type="PROSITE" id="PS51257">
    <property type="entry name" value="PROKAR_LIPOPROTEIN"/>
    <property type="match status" value="1"/>
</dbReference>
<name>A0A1U9Z0Z3_9HYPH</name>
<dbReference type="EMBL" id="CP020330">
    <property type="protein sequence ID" value="AQZ51338.1"/>
    <property type="molecule type" value="Genomic_DNA"/>
</dbReference>
<keyword evidence="1" id="KW-0732">Signal</keyword>
<evidence type="ECO:0000313" key="3">
    <source>
        <dbReference type="Proteomes" id="UP000191135"/>
    </source>
</evidence>
<evidence type="ECO:0000313" key="2">
    <source>
        <dbReference type="EMBL" id="AQZ51338.1"/>
    </source>
</evidence>
<organism evidence="2 3">
    <name type="scientific">Martelella mediterranea DSM 17316</name>
    <dbReference type="NCBI Taxonomy" id="1122214"/>
    <lineage>
        <taxon>Bacteria</taxon>
        <taxon>Pseudomonadati</taxon>
        <taxon>Pseudomonadota</taxon>
        <taxon>Alphaproteobacteria</taxon>
        <taxon>Hyphomicrobiales</taxon>
        <taxon>Aurantimonadaceae</taxon>
        <taxon>Martelella</taxon>
    </lineage>
</organism>
<protein>
    <recommendedName>
        <fullName evidence="4">Lipoprotein</fullName>
    </recommendedName>
</protein>
<evidence type="ECO:0008006" key="4">
    <source>
        <dbReference type="Google" id="ProtNLM"/>
    </source>
</evidence>
<dbReference type="Proteomes" id="UP000191135">
    <property type="component" value="Chromosome"/>
</dbReference>
<gene>
    <name evidence="2" type="ORF">Mame_01998</name>
</gene>
<accession>A0A1U9Z0Z3</accession>